<dbReference type="InterPro" id="IPR051223">
    <property type="entry name" value="Polycystin"/>
</dbReference>
<evidence type="ECO:0000256" key="16">
    <source>
        <dbReference type="SAM" id="Phobius"/>
    </source>
</evidence>
<keyword evidence="20" id="KW-1185">Reference proteome</keyword>
<comment type="similarity">
    <text evidence="3">Belongs to the polycystin family.</text>
</comment>
<feature type="transmembrane region" description="Helical" evidence="16">
    <location>
        <begin position="445"/>
        <end position="470"/>
    </location>
</feature>
<evidence type="ECO:0000256" key="13">
    <source>
        <dbReference type="ARBA" id="ARBA00023273"/>
    </source>
</evidence>
<evidence type="ECO:0000256" key="10">
    <source>
        <dbReference type="ARBA" id="ARBA00023136"/>
    </source>
</evidence>
<dbReference type="Pfam" id="PF08016">
    <property type="entry name" value="PKD_channel"/>
    <property type="match status" value="1"/>
</dbReference>
<keyword evidence="10 16" id="KW-0472">Membrane</keyword>
<evidence type="ECO:0000256" key="3">
    <source>
        <dbReference type="ARBA" id="ARBA00007200"/>
    </source>
</evidence>
<dbReference type="PANTHER" id="PTHR10877:SF183">
    <property type="entry name" value="AT14535P-RELATED"/>
    <property type="match status" value="1"/>
</dbReference>
<keyword evidence="13" id="KW-0966">Cell projection</keyword>
<dbReference type="Gene3D" id="1.20.5.340">
    <property type="match status" value="1"/>
</dbReference>
<evidence type="ECO:0000256" key="7">
    <source>
        <dbReference type="ARBA" id="ARBA00022989"/>
    </source>
</evidence>
<evidence type="ECO:0000259" key="18">
    <source>
        <dbReference type="Pfam" id="PF20519"/>
    </source>
</evidence>
<evidence type="ECO:0000256" key="8">
    <source>
        <dbReference type="ARBA" id="ARBA00023054"/>
    </source>
</evidence>
<dbReference type="InterPro" id="IPR013122">
    <property type="entry name" value="PKD1_2_channel"/>
</dbReference>
<evidence type="ECO:0008006" key="21">
    <source>
        <dbReference type="Google" id="ProtNLM"/>
    </source>
</evidence>
<comment type="caution">
    <text evidence="19">The sequence shown here is derived from an EMBL/GenBank/DDBJ whole genome shotgun (WGS) entry which is preliminary data.</text>
</comment>
<name>A0A2A2LV58_9BILA</name>
<feature type="transmembrane region" description="Helical" evidence="16">
    <location>
        <begin position="295"/>
        <end position="315"/>
    </location>
</feature>
<keyword evidence="5" id="KW-1003">Cell membrane</keyword>
<evidence type="ECO:0000256" key="2">
    <source>
        <dbReference type="ARBA" id="ARBA00004651"/>
    </source>
</evidence>
<dbReference type="OrthoDB" id="444119at2759"/>
<feature type="transmembrane region" description="Helical" evidence="16">
    <location>
        <begin position="390"/>
        <end position="409"/>
    </location>
</feature>
<evidence type="ECO:0000256" key="4">
    <source>
        <dbReference type="ARBA" id="ARBA00022448"/>
    </source>
</evidence>
<evidence type="ECO:0000313" key="20">
    <source>
        <dbReference type="Proteomes" id="UP000218231"/>
    </source>
</evidence>
<keyword evidence="11" id="KW-1015">Disulfide bond</keyword>
<evidence type="ECO:0000256" key="11">
    <source>
        <dbReference type="ARBA" id="ARBA00023157"/>
    </source>
</evidence>
<feature type="compositionally biased region" description="Basic and acidic residues" evidence="15">
    <location>
        <begin position="19"/>
        <end position="41"/>
    </location>
</feature>
<feature type="domain" description="Polycystin cation channel PKD1/PKD2" evidence="17">
    <location>
        <begin position="311"/>
        <end position="477"/>
    </location>
</feature>
<feature type="transmembrane region" description="Helical" evidence="16">
    <location>
        <begin position="73"/>
        <end position="93"/>
    </location>
</feature>
<reference evidence="19 20" key="1">
    <citation type="journal article" date="2017" name="Curr. Biol.">
        <title>Genome architecture and evolution of a unichromosomal asexual nematode.</title>
        <authorList>
            <person name="Fradin H."/>
            <person name="Zegar C."/>
            <person name="Gutwein M."/>
            <person name="Lucas J."/>
            <person name="Kovtun M."/>
            <person name="Corcoran D."/>
            <person name="Baugh L.R."/>
            <person name="Kiontke K."/>
            <person name="Gunsalus K."/>
            <person name="Fitch D.H."/>
            <person name="Piano F."/>
        </authorList>
    </citation>
    <scope>NUCLEOTIDE SEQUENCE [LARGE SCALE GENOMIC DNA]</scope>
    <source>
        <strain evidence="19">PF1309</strain>
    </source>
</reference>
<gene>
    <name evidence="19" type="ORF">WR25_25283</name>
</gene>
<keyword evidence="8" id="KW-0175">Coiled coil</keyword>
<evidence type="ECO:0000256" key="14">
    <source>
        <dbReference type="ARBA" id="ARBA00023303"/>
    </source>
</evidence>
<dbReference type="STRING" id="2018661.A0A2A2LV58"/>
<protein>
    <recommendedName>
        <fullName evidence="21">Polycystin cation channel PKD1/PKD2 domain-containing protein</fullName>
    </recommendedName>
</protein>
<dbReference type="GO" id="GO:0005262">
    <property type="term" value="F:calcium channel activity"/>
    <property type="evidence" value="ECO:0007669"/>
    <property type="project" value="TreeGrafter"/>
</dbReference>
<evidence type="ECO:0000256" key="15">
    <source>
        <dbReference type="SAM" id="MobiDB-lite"/>
    </source>
</evidence>
<evidence type="ECO:0000256" key="6">
    <source>
        <dbReference type="ARBA" id="ARBA00022692"/>
    </source>
</evidence>
<evidence type="ECO:0000256" key="12">
    <source>
        <dbReference type="ARBA" id="ARBA00023180"/>
    </source>
</evidence>
<dbReference type="InterPro" id="IPR046791">
    <property type="entry name" value="Polycystin_dom"/>
</dbReference>
<dbReference type="GO" id="GO:0005929">
    <property type="term" value="C:cilium"/>
    <property type="evidence" value="ECO:0007669"/>
    <property type="project" value="UniProtKB-SubCell"/>
</dbReference>
<dbReference type="GO" id="GO:0050982">
    <property type="term" value="P:detection of mechanical stimulus"/>
    <property type="evidence" value="ECO:0007669"/>
    <property type="project" value="TreeGrafter"/>
</dbReference>
<organism evidence="19 20">
    <name type="scientific">Diploscapter pachys</name>
    <dbReference type="NCBI Taxonomy" id="2018661"/>
    <lineage>
        <taxon>Eukaryota</taxon>
        <taxon>Metazoa</taxon>
        <taxon>Ecdysozoa</taxon>
        <taxon>Nematoda</taxon>
        <taxon>Chromadorea</taxon>
        <taxon>Rhabditida</taxon>
        <taxon>Rhabditina</taxon>
        <taxon>Rhabditomorpha</taxon>
        <taxon>Rhabditoidea</taxon>
        <taxon>Rhabditidae</taxon>
        <taxon>Diploscapter</taxon>
    </lineage>
</organism>
<evidence type="ECO:0000256" key="5">
    <source>
        <dbReference type="ARBA" id="ARBA00022475"/>
    </source>
</evidence>
<sequence length="645" mass="73904">MVDYTEYKDYENPPPVIEPAEHHTLSTEEFEDGLKKRNEKPREGMSLKEAIIATRMEKSDDRKLTTIKSLFEMLMYITFLVVFSFVALSQHSVQTYYYTKVMTNLFVNTPGDESGKAFGDVVTIDDVWDYMNQVLIPGLYWDNTGDNKTEPAMVYFENKLLGQPRVRMLKVTNESCSVVDAFSREIKECYANYKENAEDRMTFGDAEAFSYQTADKLETKIVDGSIASYGGGGFLQRLPLDDPLTAQANILNLKSNRWIDRLLFELPATGGVLTTARFTTMNLIRYSGTFGKITIAFEGIFIGFILAGYGIWLSYHRTAVAINRVNSVLKNGLTYASFDDVVDAVNRYNDIVSITIFLSWIKLFQYISVNKTMSQLSATLSRSAKDIGGFAVMFAVFFFAYAQFGYLVFGTQIADYSTFYDAVFALLRTILGDFDFDALESTNRILGPVFFVSYVFFVFFVLLNMFLAIINDSYVEVKAELARQKDGLSLMDWIRGKMSSMMRRNKKPHAPQGEVTYDDFKLELIRAGYTEEDINEAFTKYNVENKQEVTDRMMADIGLKIEAETDRQKQISEEHRNYTILSRRVEQIESSIMRVIDRVDDVLDRLFDIEKDKVRAKEHQNQLIAQGFLTGQHSMNVDSELRKRN</sequence>
<keyword evidence="9" id="KW-0406">Ion transport</keyword>
<evidence type="ECO:0000259" key="17">
    <source>
        <dbReference type="Pfam" id="PF08016"/>
    </source>
</evidence>
<keyword evidence="14" id="KW-0407">Ion channel</keyword>
<evidence type="ECO:0000256" key="1">
    <source>
        <dbReference type="ARBA" id="ARBA00004138"/>
    </source>
</evidence>
<dbReference type="Gene3D" id="1.10.287.70">
    <property type="match status" value="1"/>
</dbReference>
<evidence type="ECO:0000256" key="9">
    <source>
        <dbReference type="ARBA" id="ARBA00023065"/>
    </source>
</evidence>
<dbReference type="FunFam" id="1.10.287.70:FF:000055">
    <property type="entry name" value="Polycystic kidney disease 2-like 1"/>
    <property type="match status" value="1"/>
</dbReference>
<comment type="subcellular location">
    <subcellularLocation>
        <location evidence="2">Cell membrane</location>
        <topology evidence="2">Multi-pass membrane protein</topology>
    </subcellularLocation>
    <subcellularLocation>
        <location evidence="1">Cell projection</location>
        <location evidence="1">Cilium</location>
    </subcellularLocation>
</comment>
<dbReference type="AlphaFoldDB" id="A0A2A2LV58"/>
<keyword evidence="4" id="KW-0813">Transport</keyword>
<keyword evidence="6 16" id="KW-0812">Transmembrane</keyword>
<dbReference type="GO" id="GO:0005886">
    <property type="term" value="C:plasma membrane"/>
    <property type="evidence" value="ECO:0007669"/>
    <property type="project" value="UniProtKB-SubCell"/>
</dbReference>
<feature type="region of interest" description="Disordered" evidence="15">
    <location>
        <begin position="1"/>
        <end position="41"/>
    </location>
</feature>
<dbReference type="PANTHER" id="PTHR10877">
    <property type="entry name" value="POLYCYSTIN FAMILY MEMBER"/>
    <property type="match status" value="1"/>
</dbReference>
<accession>A0A2A2LV58</accession>
<dbReference type="Proteomes" id="UP000218231">
    <property type="component" value="Unassembled WGS sequence"/>
</dbReference>
<feature type="compositionally biased region" description="Basic and acidic residues" evidence="15">
    <location>
        <begin position="1"/>
        <end position="11"/>
    </location>
</feature>
<feature type="domain" description="Polycystin" evidence="18">
    <location>
        <begin position="118"/>
        <end position="261"/>
    </location>
</feature>
<evidence type="ECO:0000313" key="19">
    <source>
        <dbReference type="EMBL" id="PAV90101.1"/>
    </source>
</evidence>
<proteinExistence type="inferred from homology"/>
<dbReference type="Pfam" id="PF20519">
    <property type="entry name" value="Polycystin_dom"/>
    <property type="match status" value="1"/>
</dbReference>
<keyword evidence="12" id="KW-0325">Glycoprotein</keyword>
<keyword evidence="7 16" id="KW-1133">Transmembrane helix</keyword>
<dbReference type="EMBL" id="LIAE01006403">
    <property type="protein sequence ID" value="PAV90101.1"/>
    <property type="molecule type" value="Genomic_DNA"/>
</dbReference>